<comment type="cofactor">
    <cofactor evidence="1">
        <name>FAD</name>
        <dbReference type="ChEBI" id="CHEBI:57692"/>
    </cofactor>
</comment>
<keyword evidence="5" id="KW-0560">Oxidoreductase</keyword>
<dbReference type="OrthoDB" id="5169292at2"/>
<dbReference type="InterPro" id="IPR050416">
    <property type="entry name" value="FAD-linked_Oxidoreductase"/>
</dbReference>
<name>A0A3A4AMR2_9ACTN</name>
<dbReference type="Proteomes" id="UP000265768">
    <property type="component" value="Unassembled WGS sequence"/>
</dbReference>
<keyword evidence="4" id="KW-0274">FAD</keyword>
<evidence type="ECO:0000256" key="4">
    <source>
        <dbReference type="ARBA" id="ARBA00022827"/>
    </source>
</evidence>
<organism evidence="7 8">
    <name type="scientific">Bailinhaonella thermotolerans</name>
    <dbReference type="NCBI Taxonomy" id="1070861"/>
    <lineage>
        <taxon>Bacteria</taxon>
        <taxon>Bacillati</taxon>
        <taxon>Actinomycetota</taxon>
        <taxon>Actinomycetes</taxon>
        <taxon>Streptosporangiales</taxon>
        <taxon>Streptosporangiaceae</taxon>
        <taxon>Bailinhaonella</taxon>
    </lineage>
</organism>
<evidence type="ECO:0000256" key="3">
    <source>
        <dbReference type="ARBA" id="ARBA00022630"/>
    </source>
</evidence>
<dbReference type="AlphaFoldDB" id="A0A3A4AMR2"/>
<keyword evidence="3" id="KW-0285">Flavoprotein</keyword>
<dbReference type="PROSITE" id="PS51387">
    <property type="entry name" value="FAD_PCMH"/>
    <property type="match status" value="1"/>
</dbReference>
<sequence length="432" mass="45463">MSELRNRIAGRVRLAGDEGFEDARRPWNLAVEQPVHAVVEAATADDVAEVVRYARDTGLAVAPQASGHGASGDVEGVILLRTGRLDDVRVDPGARTARVGAGVRWARLLEAVSPYGLTGVAGSSGAVTVAGYTLGGGLGWFSRRYGFAARSVRAFEVVDADGERGRVTADSDPGLFWALRGGGGEFALVTAIELDLHPAPALYGGRVLWPADKAPEVLAAFREITATAPEELTVWFDLLRFPGAPPTVAVDATYLGDAAEARELLRPLDRIGGAISDGRAELPVAALPSITAEPTDPGAGLSRAELLTGLDDVAGVLLDGPLDPLLSVQLRHLGGALARPSGTAAGHLAEPYLLYMFGLALDPALAAAVDARQGEIAGRLAASATGRKPYTFLRPGERAELAFAADDLARLRELKRRHDPRDLFRANYPVSR</sequence>
<dbReference type="GO" id="GO:0071949">
    <property type="term" value="F:FAD binding"/>
    <property type="evidence" value="ECO:0007669"/>
    <property type="project" value="InterPro"/>
</dbReference>
<dbReference type="InterPro" id="IPR016166">
    <property type="entry name" value="FAD-bd_PCMH"/>
</dbReference>
<proteinExistence type="inferred from homology"/>
<dbReference type="RefSeq" id="WP_119931775.1">
    <property type="nucleotide sequence ID" value="NZ_QZEY01000031.1"/>
</dbReference>
<protein>
    <submittedName>
        <fullName evidence="7">FAD-binding oxidoreductase</fullName>
    </submittedName>
</protein>
<evidence type="ECO:0000313" key="8">
    <source>
        <dbReference type="Proteomes" id="UP000265768"/>
    </source>
</evidence>
<dbReference type="Gene3D" id="3.40.462.20">
    <property type="match status" value="1"/>
</dbReference>
<evidence type="ECO:0000256" key="1">
    <source>
        <dbReference type="ARBA" id="ARBA00001974"/>
    </source>
</evidence>
<dbReference type="PANTHER" id="PTHR42973:SF39">
    <property type="entry name" value="FAD-BINDING PCMH-TYPE DOMAIN-CONTAINING PROTEIN"/>
    <property type="match status" value="1"/>
</dbReference>
<dbReference type="GO" id="GO:0016491">
    <property type="term" value="F:oxidoreductase activity"/>
    <property type="evidence" value="ECO:0007669"/>
    <property type="project" value="UniProtKB-KW"/>
</dbReference>
<dbReference type="Pfam" id="PF01565">
    <property type="entry name" value="FAD_binding_4"/>
    <property type="match status" value="1"/>
</dbReference>
<dbReference type="InterPro" id="IPR036318">
    <property type="entry name" value="FAD-bd_PCMH-like_sf"/>
</dbReference>
<keyword evidence="8" id="KW-1185">Reference proteome</keyword>
<feature type="domain" description="FAD-binding PCMH-type" evidence="6">
    <location>
        <begin position="31"/>
        <end position="199"/>
    </location>
</feature>
<dbReference type="Gene3D" id="3.30.465.10">
    <property type="match status" value="1"/>
</dbReference>
<dbReference type="PANTHER" id="PTHR42973">
    <property type="entry name" value="BINDING OXIDOREDUCTASE, PUTATIVE (AFU_ORTHOLOGUE AFUA_1G17690)-RELATED"/>
    <property type="match status" value="1"/>
</dbReference>
<dbReference type="SUPFAM" id="SSF56176">
    <property type="entry name" value="FAD-binding/transporter-associated domain-like"/>
    <property type="match status" value="1"/>
</dbReference>
<dbReference type="EMBL" id="QZEY01000031">
    <property type="protein sequence ID" value="RJL20391.1"/>
    <property type="molecule type" value="Genomic_DNA"/>
</dbReference>
<comment type="similarity">
    <text evidence="2">Belongs to the oxygen-dependent FAD-linked oxidoreductase family.</text>
</comment>
<evidence type="ECO:0000313" key="7">
    <source>
        <dbReference type="EMBL" id="RJL20391.1"/>
    </source>
</evidence>
<dbReference type="InterPro" id="IPR016167">
    <property type="entry name" value="FAD-bd_PCMH_sub1"/>
</dbReference>
<evidence type="ECO:0000256" key="2">
    <source>
        <dbReference type="ARBA" id="ARBA00005466"/>
    </source>
</evidence>
<reference evidence="7 8" key="1">
    <citation type="submission" date="2018-09" db="EMBL/GenBank/DDBJ databases">
        <title>YIM 75507 draft genome.</title>
        <authorList>
            <person name="Tang S."/>
            <person name="Feng Y."/>
        </authorList>
    </citation>
    <scope>NUCLEOTIDE SEQUENCE [LARGE SCALE GENOMIC DNA]</scope>
    <source>
        <strain evidence="7 8">YIM 75507</strain>
    </source>
</reference>
<dbReference type="InterPro" id="IPR016169">
    <property type="entry name" value="FAD-bd_PCMH_sub2"/>
</dbReference>
<gene>
    <name evidence="7" type="ORF">D5H75_39565</name>
</gene>
<dbReference type="Gene3D" id="3.30.43.10">
    <property type="entry name" value="Uridine Diphospho-n-acetylenolpyruvylglucosamine Reductase, domain 2"/>
    <property type="match status" value="1"/>
</dbReference>
<accession>A0A3A4AMR2</accession>
<evidence type="ECO:0000259" key="6">
    <source>
        <dbReference type="PROSITE" id="PS51387"/>
    </source>
</evidence>
<comment type="caution">
    <text evidence="7">The sequence shown here is derived from an EMBL/GenBank/DDBJ whole genome shotgun (WGS) entry which is preliminary data.</text>
</comment>
<evidence type="ECO:0000256" key="5">
    <source>
        <dbReference type="ARBA" id="ARBA00023002"/>
    </source>
</evidence>
<dbReference type="InterPro" id="IPR006094">
    <property type="entry name" value="Oxid_FAD_bind_N"/>
</dbReference>